<dbReference type="GO" id="GO:0008154">
    <property type="term" value="P:actin polymerization or depolymerization"/>
    <property type="evidence" value="ECO:0007669"/>
    <property type="project" value="TreeGrafter"/>
</dbReference>
<evidence type="ECO:0000259" key="3">
    <source>
        <dbReference type="PROSITE" id="PS51089"/>
    </source>
</evidence>
<dbReference type="GO" id="GO:0015629">
    <property type="term" value="C:actin cytoskeleton"/>
    <property type="evidence" value="ECO:0007669"/>
    <property type="project" value="TreeGrafter"/>
</dbReference>
<dbReference type="PANTHER" id="PTHR11977:SF45">
    <property type="entry name" value="SUPERVILLIN"/>
    <property type="match status" value="1"/>
</dbReference>
<keyword evidence="5" id="KW-1185">Reference proteome</keyword>
<dbReference type="InterPro" id="IPR029006">
    <property type="entry name" value="ADF-H/Gelsolin-like_dom_sf"/>
</dbReference>
<evidence type="ECO:0000256" key="2">
    <source>
        <dbReference type="SAM" id="MobiDB-lite"/>
    </source>
</evidence>
<dbReference type="GO" id="GO:0005737">
    <property type="term" value="C:cytoplasm"/>
    <property type="evidence" value="ECO:0007669"/>
    <property type="project" value="TreeGrafter"/>
</dbReference>
<dbReference type="SMART" id="SM00153">
    <property type="entry name" value="VHP"/>
    <property type="match status" value="1"/>
</dbReference>
<proteinExistence type="inferred from homology"/>
<sequence>MVDCGRTCLRIAEVRRAARPERRKPSRTPNPLKSLAQRTDLRSEYEEIRSKSVTLCTPTPSHKLLRTIDPSNRLSFGRRKVQVRLVAPSAESMNSGDCFVLVTSSAVFAWFGALANIVEMNKARGLAHWIHIHHELGYRGSGSLDIVPGDSDSYIGVYEQLQDDDDLTTMDIVEAGLTKKRRDITDPATIKFWESLGYDSPQSVQACGSAEEDEMYETLMQHTNRVYEVTVDQLVPVTDCWGTSIKKSLLRTDKAFVFDFGSEVYLWTGTQVSPEVRLAGVELVQQAYSAPYDYSHCRLNPLNPLSIDFIMETALASSEDSGFNFLPGSRLFDLEYADDILLLSKDPAELALELRHVIEVTQTEDKLGPGELIFLLNTEDNASSPLCLQPNPNPDQLVIWHLSSQTGSTIQTRRLSYTLQPDPSMVTGNGSPGKLPSVNSRQTRDQETNGPELEALAIAKAVAERLRASNDAANAQLKHSIAQSGFPFLLSELYSANQPALLFLVLNGRQAVYLWQGWWPTKRRSLDTNGSFVLRSPNGSRSSFYSTISSTSSIGDRGDIGSQTDDSIEALSPGSARSRFYALRFAALKTANALATKRNVSSPVSMNMDRQIKPQATLDSHACRRLGVRAAVVYAGLEPCEFLALFPPHIRLPEVIAHYQPEEGKLVGQMDNVNDLLASSQQQSYTLYELQQRPLPPELNATCLEIYLDKESFENAFAMTKEEFDQLPKWKKAEMKKHLGLF</sequence>
<dbReference type="SUPFAM" id="SSF47050">
    <property type="entry name" value="VHP, Villin headpiece domain"/>
    <property type="match status" value="1"/>
</dbReference>
<dbReference type="Proteomes" id="UP000272942">
    <property type="component" value="Unassembled WGS sequence"/>
</dbReference>
<dbReference type="PANTHER" id="PTHR11977">
    <property type="entry name" value="VILLIN"/>
    <property type="match status" value="1"/>
</dbReference>
<comment type="similarity">
    <text evidence="1">Belongs to the villin/gelsolin family.</text>
</comment>
<accession>A0A183ACE8</accession>
<dbReference type="Gene3D" id="1.10.950.10">
    <property type="entry name" value="Villin headpiece domain"/>
    <property type="match status" value="1"/>
</dbReference>
<dbReference type="Pfam" id="PF02209">
    <property type="entry name" value="VHP"/>
    <property type="match status" value="1"/>
</dbReference>
<name>A0A183ACE8_9TREM</name>
<dbReference type="SUPFAM" id="SSF55753">
    <property type="entry name" value="Actin depolymerizing proteins"/>
    <property type="match status" value="2"/>
</dbReference>
<dbReference type="Pfam" id="PF00626">
    <property type="entry name" value="Gelsolin"/>
    <property type="match status" value="1"/>
</dbReference>
<reference evidence="4 5" key="2">
    <citation type="submission" date="2018-11" db="EMBL/GenBank/DDBJ databases">
        <authorList>
            <consortium name="Pathogen Informatics"/>
        </authorList>
    </citation>
    <scope>NUCLEOTIDE SEQUENCE [LARGE SCALE GENOMIC DNA]</scope>
    <source>
        <strain evidence="4 5">Egypt</strain>
    </source>
</reference>
<dbReference type="InterPro" id="IPR007122">
    <property type="entry name" value="Villin/Gelsolin"/>
</dbReference>
<dbReference type="EMBL" id="UZAN01041494">
    <property type="protein sequence ID" value="VDP73195.1"/>
    <property type="molecule type" value="Genomic_DNA"/>
</dbReference>
<dbReference type="Gene3D" id="3.40.20.10">
    <property type="entry name" value="Severin"/>
    <property type="match status" value="3"/>
</dbReference>
<feature type="region of interest" description="Disordered" evidence="2">
    <location>
        <begin position="423"/>
        <end position="448"/>
    </location>
</feature>
<evidence type="ECO:0000313" key="5">
    <source>
        <dbReference type="Proteomes" id="UP000272942"/>
    </source>
</evidence>
<dbReference type="WBParaSite" id="ECPE_0000464501-mRNA-1">
    <property type="protein sequence ID" value="ECPE_0000464501-mRNA-1"/>
    <property type="gene ID" value="ECPE_0000464501"/>
</dbReference>
<evidence type="ECO:0000313" key="4">
    <source>
        <dbReference type="EMBL" id="VDP73195.1"/>
    </source>
</evidence>
<dbReference type="AlphaFoldDB" id="A0A183ACE8"/>
<organism evidence="6">
    <name type="scientific">Echinostoma caproni</name>
    <dbReference type="NCBI Taxonomy" id="27848"/>
    <lineage>
        <taxon>Eukaryota</taxon>
        <taxon>Metazoa</taxon>
        <taxon>Spiralia</taxon>
        <taxon>Lophotrochozoa</taxon>
        <taxon>Platyhelminthes</taxon>
        <taxon>Trematoda</taxon>
        <taxon>Digenea</taxon>
        <taxon>Plagiorchiida</taxon>
        <taxon>Echinostomata</taxon>
        <taxon>Echinostomatoidea</taxon>
        <taxon>Echinostomatidae</taxon>
        <taxon>Echinostoma</taxon>
    </lineage>
</organism>
<dbReference type="GO" id="GO:0051016">
    <property type="term" value="P:barbed-end actin filament capping"/>
    <property type="evidence" value="ECO:0007669"/>
    <property type="project" value="TreeGrafter"/>
</dbReference>
<dbReference type="OrthoDB" id="28894at2759"/>
<feature type="domain" description="HP" evidence="3">
    <location>
        <begin position="679"/>
        <end position="742"/>
    </location>
</feature>
<dbReference type="GO" id="GO:0051014">
    <property type="term" value="P:actin filament severing"/>
    <property type="evidence" value="ECO:0007669"/>
    <property type="project" value="TreeGrafter"/>
</dbReference>
<gene>
    <name evidence="4" type="ORF">ECPE_LOCUS4633</name>
</gene>
<dbReference type="GO" id="GO:0005546">
    <property type="term" value="F:phosphatidylinositol-4,5-bisphosphate binding"/>
    <property type="evidence" value="ECO:0007669"/>
    <property type="project" value="TreeGrafter"/>
</dbReference>
<evidence type="ECO:0000256" key="1">
    <source>
        <dbReference type="ARBA" id="ARBA00008418"/>
    </source>
</evidence>
<dbReference type="InterPro" id="IPR007123">
    <property type="entry name" value="Gelsolin-like_dom"/>
</dbReference>
<dbReference type="InterPro" id="IPR003128">
    <property type="entry name" value="Villin_headpiece"/>
</dbReference>
<evidence type="ECO:0000313" key="6">
    <source>
        <dbReference type="WBParaSite" id="ECPE_0000464501-mRNA-1"/>
    </source>
</evidence>
<reference evidence="6" key="1">
    <citation type="submission" date="2016-06" db="UniProtKB">
        <authorList>
            <consortium name="WormBaseParasite"/>
        </authorList>
    </citation>
    <scope>IDENTIFICATION</scope>
</reference>
<dbReference type="PROSITE" id="PS51089">
    <property type="entry name" value="HP"/>
    <property type="match status" value="1"/>
</dbReference>
<protein>
    <submittedName>
        <fullName evidence="6">HP domain-containing protein</fullName>
    </submittedName>
</protein>
<dbReference type="GO" id="GO:0051015">
    <property type="term" value="F:actin filament binding"/>
    <property type="evidence" value="ECO:0007669"/>
    <property type="project" value="InterPro"/>
</dbReference>
<dbReference type="InterPro" id="IPR036886">
    <property type="entry name" value="Villin_headpiece_dom_sf"/>
</dbReference>